<keyword evidence="4" id="KW-0641">Proline biosynthesis</keyword>
<dbReference type="InterPro" id="IPR029036">
    <property type="entry name" value="P5CR_dimer"/>
</dbReference>
<dbReference type="Proteomes" id="UP000646365">
    <property type="component" value="Unassembled WGS sequence"/>
</dbReference>
<reference evidence="8" key="1">
    <citation type="journal article" date="2014" name="Int. J. Syst. Evol. Microbiol.">
        <title>Complete genome sequence of Corynebacterium casei LMG S-19264T (=DSM 44701T), isolated from a smear-ripened cheese.</title>
        <authorList>
            <consortium name="US DOE Joint Genome Institute (JGI-PGF)"/>
            <person name="Walter F."/>
            <person name="Albersmeier A."/>
            <person name="Kalinowski J."/>
            <person name="Ruckert C."/>
        </authorList>
    </citation>
    <scope>NUCLEOTIDE SEQUENCE</scope>
    <source>
        <strain evidence="8">CGMCC 1.15725</strain>
    </source>
</reference>
<dbReference type="PIRSF" id="PIRSF000193">
    <property type="entry name" value="Pyrrol-5-carb_rd"/>
    <property type="match status" value="1"/>
</dbReference>
<dbReference type="InterPro" id="IPR008927">
    <property type="entry name" value="6-PGluconate_DH-like_C_sf"/>
</dbReference>
<evidence type="ECO:0000256" key="3">
    <source>
        <dbReference type="ARBA" id="ARBA00023002"/>
    </source>
</evidence>
<keyword evidence="4" id="KW-0963">Cytoplasm</keyword>
<comment type="function">
    <text evidence="4">Catalyzes the reduction of 1-pyrroline-5-carboxylate (PCA) to L-proline.</text>
</comment>
<dbReference type="HAMAP" id="MF_01925">
    <property type="entry name" value="P5C_reductase"/>
    <property type="match status" value="1"/>
</dbReference>
<dbReference type="SUPFAM" id="SSF48179">
    <property type="entry name" value="6-phosphogluconate dehydrogenase C-terminal domain-like"/>
    <property type="match status" value="1"/>
</dbReference>
<comment type="catalytic activity">
    <reaction evidence="4">
        <text>L-proline + NADP(+) = (S)-1-pyrroline-5-carboxylate + NADPH + 2 H(+)</text>
        <dbReference type="Rhea" id="RHEA:14109"/>
        <dbReference type="ChEBI" id="CHEBI:15378"/>
        <dbReference type="ChEBI" id="CHEBI:17388"/>
        <dbReference type="ChEBI" id="CHEBI:57783"/>
        <dbReference type="ChEBI" id="CHEBI:58349"/>
        <dbReference type="ChEBI" id="CHEBI:60039"/>
        <dbReference type="EC" id="1.5.1.2"/>
    </reaction>
</comment>
<dbReference type="SUPFAM" id="SSF51735">
    <property type="entry name" value="NAD(P)-binding Rossmann-fold domains"/>
    <property type="match status" value="1"/>
</dbReference>
<gene>
    <name evidence="4 8" type="primary">proC</name>
    <name evidence="8" type="ORF">GCM10011611_57760</name>
</gene>
<comment type="subcellular location">
    <subcellularLocation>
        <location evidence="4">Cytoplasm</location>
    </subcellularLocation>
</comment>
<dbReference type="PANTHER" id="PTHR11645">
    <property type="entry name" value="PYRROLINE-5-CARBOXYLATE REDUCTASE"/>
    <property type="match status" value="1"/>
</dbReference>
<sequence>MNGALRIGVIGGGGWLGGAIVRSILNAKLTSPQQLTLSYRRDPPARFPGAVWTGDNQELVDRSDVVIVSVRPADWPALAVVAGDRLVISVMAGIRLGQLSEQFKANRVVRALPNAAAEVGKSYTPWVASVGVSGHDRSIVRSIFDACGTEDEVVNEADLDYLTGLTGSGPAFPALLAAAMIEDAVAHGISPDVARRGVTAIVIGAGHLFEQIGEEPAETVGRFVDYRGTTAAAIEAMRTGGFDAAVSAGLAAALKKSVVLGHSS</sequence>
<evidence type="ECO:0000313" key="9">
    <source>
        <dbReference type="Proteomes" id="UP000646365"/>
    </source>
</evidence>
<dbReference type="UniPathway" id="UPA00098">
    <property type="reaction ID" value="UER00361"/>
</dbReference>
<proteinExistence type="inferred from homology"/>
<name>A0A8J3E7L0_9PROT</name>
<dbReference type="InterPro" id="IPR028939">
    <property type="entry name" value="P5C_Rdtase_cat_N"/>
</dbReference>
<evidence type="ECO:0000256" key="4">
    <source>
        <dbReference type="HAMAP-Rule" id="MF_01925"/>
    </source>
</evidence>
<comment type="catalytic activity">
    <reaction evidence="4">
        <text>L-proline + NAD(+) = (S)-1-pyrroline-5-carboxylate + NADH + 2 H(+)</text>
        <dbReference type="Rhea" id="RHEA:14105"/>
        <dbReference type="ChEBI" id="CHEBI:15378"/>
        <dbReference type="ChEBI" id="CHEBI:17388"/>
        <dbReference type="ChEBI" id="CHEBI:57540"/>
        <dbReference type="ChEBI" id="CHEBI:57945"/>
        <dbReference type="ChEBI" id="CHEBI:60039"/>
        <dbReference type="EC" id="1.5.1.2"/>
    </reaction>
</comment>
<dbReference type="PANTHER" id="PTHR11645:SF0">
    <property type="entry name" value="PYRROLINE-5-CARBOXYLATE REDUCTASE 3"/>
    <property type="match status" value="1"/>
</dbReference>
<dbReference type="Gene3D" id="1.10.3730.10">
    <property type="entry name" value="ProC C-terminal domain-like"/>
    <property type="match status" value="1"/>
</dbReference>
<dbReference type="Pfam" id="PF03807">
    <property type="entry name" value="F420_oxidored"/>
    <property type="match status" value="1"/>
</dbReference>
<dbReference type="GO" id="GO:0004735">
    <property type="term" value="F:pyrroline-5-carboxylate reductase activity"/>
    <property type="evidence" value="ECO:0007669"/>
    <property type="project" value="UniProtKB-UniRule"/>
</dbReference>
<evidence type="ECO:0000256" key="2">
    <source>
        <dbReference type="ARBA" id="ARBA00022857"/>
    </source>
</evidence>
<comment type="pathway">
    <text evidence="4">Amino-acid biosynthesis; L-proline biosynthesis; L-proline from L-glutamate 5-semialdehyde: step 1/1.</text>
</comment>
<dbReference type="Gene3D" id="3.40.50.720">
    <property type="entry name" value="NAD(P)-binding Rossmann-like Domain"/>
    <property type="match status" value="1"/>
</dbReference>
<dbReference type="InterPro" id="IPR000304">
    <property type="entry name" value="Pyrroline-COOH_reductase"/>
</dbReference>
<keyword evidence="2 4" id="KW-0521">NADP</keyword>
<dbReference type="AlphaFoldDB" id="A0A8J3E7L0"/>
<dbReference type="Pfam" id="PF14748">
    <property type="entry name" value="P5CR_dimer"/>
    <property type="match status" value="1"/>
</dbReference>
<feature type="domain" description="Pyrroline-5-carboxylate reductase catalytic N-terminal" evidence="6">
    <location>
        <begin position="6"/>
        <end position="93"/>
    </location>
</feature>
<dbReference type="GO" id="GO:0005737">
    <property type="term" value="C:cytoplasm"/>
    <property type="evidence" value="ECO:0007669"/>
    <property type="project" value="UniProtKB-SubCell"/>
</dbReference>
<accession>A0A8J3E7L0</accession>
<dbReference type="EC" id="1.5.1.2" evidence="4"/>
<keyword evidence="9" id="KW-1185">Reference proteome</keyword>
<evidence type="ECO:0000313" key="8">
    <source>
        <dbReference type="EMBL" id="GGF43803.1"/>
    </source>
</evidence>
<evidence type="ECO:0000256" key="1">
    <source>
        <dbReference type="ARBA" id="ARBA00005525"/>
    </source>
</evidence>
<dbReference type="RefSeq" id="WP_189051659.1">
    <property type="nucleotide sequence ID" value="NZ_BMJQ01000020.1"/>
</dbReference>
<feature type="domain" description="Pyrroline-5-carboxylate reductase dimerisation" evidence="7">
    <location>
        <begin position="156"/>
        <end position="257"/>
    </location>
</feature>
<comment type="caution">
    <text evidence="8">The sequence shown here is derived from an EMBL/GenBank/DDBJ whole genome shotgun (WGS) entry which is preliminary data.</text>
</comment>
<dbReference type="EMBL" id="BMJQ01000020">
    <property type="protein sequence ID" value="GGF43803.1"/>
    <property type="molecule type" value="Genomic_DNA"/>
</dbReference>
<keyword evidence="3 4" id="KW-0560">Oxidoreductase</keyword>
<feature type="binding site" evidence="5">
    <location>
        <begin position="10"/>
        <end position="16"/>
    </location>
    <ligand>
        <name>NADP(+)</name>
        <dbReference type="ChEBI" id="CHEBI:58349"/>
    </ligand>
</feature>
<keyword evidence="4" id="KW-0028">Amino-acid biosynthesis</keyword>
<feature type="binding site" evidence="5">
    <location>
        <position position="56"/>
    </location>
    <ligand>
        <name>NADPH</name>
        <dbReference type="ChEBI" id="CHEBI:57783"/>
    </ligand>
</feature>
<comment type="similarity">
    <text evidence="1 4">Belongs to the pyrroline-5-carboxylate reductase family.</text>
</comment>
<dbReference type="GO" id="GO:0055129">
    <property type="term" value="P:L-proline biosynthetic process"/>
    <property type="evidence" value="ECO:0007669"/>
    <property type="project" value="UniProtKB-UniRule"/>
</dbReference>
<organism evidence="8 9">
    <name type="scientific">Aliidongia dinghuensis</name>
    <dbReference type="NCBI Taxonomy" id="1867774"/>
    <lineage>
        <taxon>Bacteria</taxon>
        <taxon>Pseudomonadati</taxon>
        <taxon>Pseudomonadota</taxon>
        <taxon>Alphaproteobacteria</taxon>
        <taxon>Rhodospirillales</taxon>
        <taxon>Dongiaceae</taxon>
        <taxon>Aliidongia</taxon>
    </lineage>
</organism>
<protein>
    <recommendedName>
        <fullName evidence="4">Pyrroline-5-carboxylate reductase</fullName>
        <shortName evidence="4">P5C reductase</shortName>
        <shortName evidence="4">P5CR</shortName>
        <ecNumber evidence="4">1.5.1.2</ecNumber>
    </recommendedName>
    <alternativeName>
        <fullName evidence="4">PCA reductase</fullName>
    </alternativeName>
</protein>
<reference evidence="8" key="2">
    <citation type="submission" date="2020-09" db="EMBL/GenBank/DDBJ databases">
        <authorList>
            <person name="Sun Q."/>
            <person name="Zhou Y."/>
        </authorList>
    </citation>
    <scope>NUCLEOTIDE SEQUENCE</scope>
    <source>
        <strain evidence="8">CGMCC 1.15725</strain>
    </source>
</reference>
<evidence type="ECO:0000259" key="6">
    <source>
        <dbReference type="Pfam" id="PF03807"/>
    </source>
</evidence>
<evidence type="ECO:0000259" key="7">
    <source>
        <dbReference type="Pfam" id="PF14748"/>
    </source>
</evidence>
<dbReference type="InterPro" id="IPR036291">
    <property type="entry name" value="NAD(P)-bd_dom_sf"/>
</dbReference>
<evidence type="ECO:0000256" key="5">
    <source>
        <dbReference type="PIRSR" id="PIRSR000193-1"/>
    </source>
</evidence>